<organism evidence="6 7">
    <name type="scientific">Marinomonas alcarazii</name>
    <dbReference type="NCBI Taxonomy" id="491949"/>
    <lineage>
        <taxon>Bacteria</taxon>
        <taxon>Pseudomonadati</taxon>
        <taxon>Pseudomonadota</taxon>
        <taxon>Gammaproteobacteria</taxon>
        <taxon>Oceanospirillales</taxon>
        <taxon>Oceanospirillaceae</taxon>
        <taxon>Marinomonas</taxon>
    </lineage>
</organism>
<dbReference type="Gene3D" id="1.10.10.10">
    <property type="entry name" value="Winged helix-like DNA-binding domain superfamily/Winged helix DNA-binding domain"/>
    <property type="match status" value="1"/>
</dbReference>
<evidence type="ECO:0000313" key="6">
    <source>
        <dbReference type="EMBL" id="PYF84162.1"/>
    </source>
</evidence>
<dbReference type="EMBL" id="QKLW01000001">
    <property type="protein sequence ID" value="PYF84162.1"/>
    <property type="molecule type" value="Genomic_DNA"/>
</dbReference>
<dbReference type="PROSITE" id="PS50931">
    <property type="entry name" value="HTH_LYSR"/>
    <property type="match status" value="1"/>
</dbReference>
<dbReference type="SUPFAM" id="SSF53850">
    <property type="entry name" value="Periplasmic binding protein-like II"/>
    <property type="match status" value="1"/>
</dbReference>
<dbReference type="InterPro" id="IPR005119">
    <property type="entry name" value="LysR_subst-bd"/>
</dbReference>
<evidence type="ECO:0000259" key="5">
    <source>
        <dbReference type="PROSITE" id="PS50931"/>
    </source>
</evidence>
<comment type="similarity">
    <text evidence="1">Belongs to the LysR transcriptional regulatory family.</text>
</comment>
<keyword evidence="3 6" id="KW-0238">DNA-binding</keyword>
<dbReference type="AlphaFoldDB" id="A0A318V5U1"/>
<dbReference type="PANTHER" id="PTHR30118:SF6">
    <property type="entry name" value="HTH-TYPE TRANSCRIPTIONAL REGULATOR LEUO"/>
    <property type="match status" value="1"/>
</dbReference>
<gene>
    <name evidence="6" type="ORF">DFP75_101187</name>
</gene>
<keyword evidence="7" id="KW-1185">Reference proteome</keyword>
<sequence length="303" mass="34425">MHFRKLDLNLLVALDALIRNQNVSLAAEELHLSQSAMSSSLSRLRRYFNDDLLIQTGRRMTLSPLAEQLEQPIRDILVKIDASIMLKPGFDPTTSDREFRICVSDYMLHTLIPYVIEMTQAQGCTVKLNFLPQVSDPKKELDRGEADLLIMPDIFCSDFHLSEPLITDEFACVVWDQSDLAKDQMTMETFMSAGHICMQPPNSNPSFETHAYESQGISRRVDVRTFSFSCIPNLIVGTNLIATLQRRLIDKSITQGMPLKSFATPVALPTLCESMQWHKYQNADLGIIWLRQLMLEAVAKHMC</sequence>
<dbReference type="InterPro" id="IPR037416">
    <property type="entry name" value="NodD_PBP2"/>
</dbReference>
<dbReference type="CDD" id="cd08462">
    <property type="entry name" value="PBP2_NodD"/>
    <property type="match status" value="1"/>
</dbReference>
<dbReference type="Pfam" id="PF03466">
    <property type="entry name" value="LysR_substrate"/>
    <property type="match status" value="1"/>
</dbReference>
<evidence type="ECO:0000256" key="4">
    <source>
        <dbReference type="ARBA" id="ARBA00023163"/>
    </source>
</evidence>
<dbReference type="GO" id="GO:0003700">
    <property type="term" value="F:DNA-binding transcription factor activity"/>
    <property type="evidence" value="ECO:0007669"/>
    <property type="project" value="InterPro"/>
</dbReference>
<name>A0A318V5U1_9GAMM</name>
<dbReference type="SUPFAM" id="SSF46785">
    <property type="entry name" value="Winged helix' DNA-binding domain"/>
    <property type="match status" value="1"/>
</dbReference>
<dbReference type="Pfam" id="PF00126">
    <property type="entry name" value="HTH_1"/>
    <property type="match status" value="1"/>
</dbReference>
<dbReference type="Proteomes" id="UP000247551">
    <property type="component" value="Unassembled WGS sequence"/>
</dbReference>
<feature type="domain" description="HTH lysR-type" evidence="5">
    <location>
        <begin position="6"/>
        <end position="63"/>
    </location>
</feature>
<evidence type="ECO:0000256" key="2">
    <source>
        <dbReference type="ARBA" id="ARBA00023015"/>
    </source>
</evidence>
<dbReference type="InterPro" id="IPR000847">
    <property type="entry name" value="LysR_HTH_N"/>
</dbReference>
<dbReference type="InterPro" id="IPR050389">
    <property type="entry name" value="LysR-type_TF"/>
</dbReference>
<evidence type="ECO:0000256" key="1">
    <source>
        <dbReference type="ARBA" id="ARBA00009437"/>
    </source>
</evidence>
<evidence type="ECO:0000313" key="7">
    <source>
        <dbReference type="Proteomes" id="UP000247551"/>
    </source>
</evidence>
<dbReference type="Gene3D" id="3.40.190.10">
    <property type="entry name" value="Periplasmic binding protein-like II"/>
    <property type="match status" value="2"/>
</dbReference>
<dbReference type="InterPro" id="IPR036388">
    <property type="entry name" value="WH-like_DNA-bd_sf"/>
</dbReference>
<protein>
    <submittedName>
        <fullName evidence="6">DNA-binding transcriptional LysR family regulator</fullName>
    </submittedName>
</protein>
<comment type="caution">
    <text evidence="6">The sequence shown here is derived from an EMBL/GenBank/DDBJ whole genome shotgun (WGS) entry which is preliminary data.</text>
</comment>
<dbReference type="PANTHER" id="PTHR30118">
    <property type="entry name" value="HTH-TYPE TRANSCRIPTIONAL REGULATOR LEUO-RELATED"/>
    <property type="match status" value="1"/>
</dbReference>
<keyword evidence="2" id="KW-0805">Transcription regulation</keyword>
<keyword evidence="4" id="KW-0804">Transcription</keyword>
<dbReference type="RefSeq" id="WP_110571624.1">
    <property type="nucleotide sequence ID" value="NZ_QKLW01000001.1"/>
</dbReference>
<accession>A0A318V5U1</accession>
<dbReference type="InterPro" id="IPR036390">
    <property type="entry name" value="WH_DNA-bd_sf"/>
</dbReference>
<reference evidence="6 7" key="1">
    <citation type="submission" date="2018-06" db="EMBL/GenBank/DDBJ databases">
        <title>Genomic Encyclopedia of Type Strains, Phase III (KMG-III): the genomes of soil and plant-associated and newly described type strains.</title>
        <authorList>
            <person name="Whitman W."/>
        </authorList>
    </citation>
    <scope>NUCLEOTIDE SEQUENCE [LARGE SCALE GENOMIC DNA]</scope>
    <source>
        <strain evidence="6 7">CECT 7730</strain>
    </source>
</reference>
<dbReference type="PRINTS" id="PR00039">
    <property type="entry name" value="HTHLYSR"/>
</dbReference>
<evidence type="ECO:0000256" key="3">
    <source>
        <dbReference type="ARBA" id="ARBA00023125"/>
    </source>
</evidence>
<dbReference type="GO" id="GO:0003677">
    <property type="term" value="F:DNA binding"/>
    <property type="evidence" value="ECO:0007669"/>
    <property type="project" value="UniProtKB-KW"/>
</dbReference>
<proteinExistence type="inferred from homology"/>